<evidence type="ECO:0000313" key="2">
    <source>
        <dbReference type="EMBL" id="PWV65772.1"/>
    </source>
</evidence>
<dbReference type="EMBL" id="QGTJ01000001">
    <property type="protein sequence ID" value="PWV65772.1"/>
    <property type="molecule type" value="Genomic_DNA"/>
</dbReference>
<dbReference type="Pfam" id="PF13328">
    <property type="entry name" value="HD_4"/>
    <property type="match status" value="1"/>
</dbReference>
<keyword evidence="3" id="KW-1185">Reference proteome</keyword>
<dbReference type="GO" id="GO:0008893">
    <property type="term" value="F:guanosine-3',5'-bis(diphosphate) 3'-diphosphatase activity"/>
    <property type="evidence" value="ECO:0007669"/>
    <property type="project" value="TreeGrafter"/>
</dbReference>
<name>A0A317MZP5_9GAMM</name>
<dbReference type="Gene3D" id="1.10.3210.10">
    <property type="entry name" value="Hypothetical protein af1432"/>
    <property type="match status" value="1"/>
</dbReference>
<reference evidence="2 3" key="1">
    <citation type="submission" date="2018-05" db="EMBL/GenBank/DDBJ databases">
        <title>Genomic Encyclopedia of Type Strains, Phase IV (KMG-IV): sequencing the most valuable type-strain genomes for metagenomic binning, comparative biology and taxonomic classification.</title>
        <authorList>
            <person name="Goeker M."/>
        </authorList>
    </citation>
    <scope>NUCLEOTIDE SEQUENCE [LARGE SCALE GENOMIC DNA]</scope>
    <source>
        <strain evidence="2 3">DSM 23606</strain>
    </source>
</reference>
<gene>
    <name evidence="2" type="ORF">C7443_101257</name>
</gene>
<dbReference type="RefSeq" id="WP_110016766.1">
    <property type="nucleotide sequence ID" value="NZ_QGTJ01000001.1"/>
</dbReference>
<sequence length="453" mass="50290">MTDDLVARARRYATEAHARIDQRRKYTGQPYEAHLKAVAKQVQDAGGDHAMVAAAWLHDTVEDTPATLGDIEREFGADVAALVADLTDVSRPSDGNRAQRRAIDRAHSAQACARAQTVKLADLIDNCRDISRHDPQFARTFMEEMEQLLTVLEAADPRLRQQAYRTLERCRAQLDRVAVAAPAEALPALSDDDVQRRLRQVQVFAHAFAAQDIADTLASFDAEHPAARAATSMQANGWQIAGVRRAGRIDGCVSLDALQTRPESSCGELSRPLERSSLLAADASLAEVVHVLTRQDHAFVTTLGEPVALISRAHMQKPVVRMWLFGIITFAEMDFTDRIRRRWPGGEWTAQLSSARLEKARLLQQERQRRGHVCTLLDCLQFGDKARVLASDAQECERLGLPGRSAAKRVIADLESLRNHLAHAQDIVSHDWAQIARLAQRVEEMVANVSVHL</sequence>
<dbReference type="InterPro" id="IPR003607">
    <property type="entry name" value="HD/PDEase_dom"/>
</dbReference>
<evidence type="ECO:0000259" key="1">
    <source>
        <dbReference type="SMART" id="SM00471"/>
    </source>
</evidence>
<proteinExistence type="predicted"/>
<evidence type="ECO:0000313" key="3">
    <source>
        <dbReference type="Proteomes" id="UP000246569"/>
    </source>
</evidence>
<organism evidence="2 3">
    <name type="scientific">Plasticicumulans acidivorans</name>
    <dbReference type="NCBI Taxonomy" id="886464"/>
    <lineage>
        <taxon>Bacteria</taxon>
        <taxon>Pseudomonadati</taxon>
        <taxon>Pseudomonadota</taxon>
        <taxon>Gammaproteobacteria</taxon>
        <taxon>Candidatus Competibacteraceae</taxon>
        <taxon>Plasticicumulans</taxon>
    </lineage>
</organism>
<dbReference type="PANTHER" id="PTHR46246">
    <property type="entry name" value="GUANOSINE-3',5'-BIS(DIPHOSPHATE) 3'-PYROPHOSPHOHYDROLASE MESH1"/>
    <property type="match status" value="1"/>
</dbReference>
<feature type="domain" description="HD/PDEase" evidence="1">
    <location>
        <begin position="27"/>
        <end position="136"/>
    </location>
</feature>
<comment type="caution">
    <text evidence="2">The sequence shown here is derived from an EMBL/GenBank/DDBJ whole genome shotgun (WGS) entry which is preliminary data.</text>
</comment>
<protein>
    <submittedName>
        <fullName evidence="2">HD domain-containing protein</fullName>
    </submittedName>
</protein>
<accession>A0A317MZP5</accession>
<dbReference type="InterPro" id="IPR052194">
    <property type="entry name" value="MESH1"/>
</dbReference>
<dbReference type="PANTHER" id="PTHR46246:SF1">
    <property type="entry name" value="GUANOSINE-3',5'-BIS(DIPHOSPHATE) 3'-PYROPHOSPHOHYDROLASE MESH1"/>
    <property type="match status" value="1"/>
</dbReference>
<dbReference type="AlphaFoldDB" id="A0A317MZP5"/>
<dbReference type="Proteomes" id="UP000246569">
    <property type="component" value="Unassembled WGS sequence"/>
</dbReference>
<dbReference type="OrthoDB" id="9802385at2"/>
<dbReference type="SMART" id="SM00471">
    <property type="entry name" value="HDc"/>
    <property type="match status" value="1"/>
</dbReference>
<dbReference type="SUPFAM" id="SSF109604">
    <property type="entry name" value="HD-domain/PDEase-like"/>
    <property type="match status" value="1"/>
</dbReference>